<dbReference type="Proteomes" id="UP001049176">
    <property type="component" value="Chromosome 5"/>
</dbReference>
<accession>A0A9P7RZN5</accession>
<organism evidence="3 4">
    <name type="scientific">Marasmius oreades</name>
    <name type="common">fairy-ring Marasmius</name>
    <dbReference type="NCBI Taxonomy" id="181124"/>
    <lineage>
        <taxon>Eukaryota</taxon>
        <taxon>Fungi</taxon>
        <taxon>Dikarya</taxon>
        <taxon>Basidiomycota</taxon>
        <taxon>Agaricomycotina</taxon>
        <taxon>Agaricomycetes</taxon>
        <taxon>Agaricomycetidae</taxon>
        <taxon>Agaricales</taxon>
        <taxon>Marasmiineae</taxon>
        <taxon>Marasmiaceae</taxon>
        <taxon>Marasmius</taxon>
    </lineage>
</organism>
<dbReference type="AlphaFoldDB" id="A0A9P7RZN5"/>
<feature type="compositionally biased region" description="Basic and acidic residues" evidence="2">
    <location>
        <begin position="531"/>
        <end position="546"/>
    </location>
</feature>
<dbReference type="RefSeq" id="XP_043009224.1">
    <property type="nucleotide sequence ID" value="XM_043153938.1"/>
</dbReference>
<proteinExistence type="predicted"/>
<feature type="compositionally biased region" description="Polar residues" evidence="2">
    <location>
        <begin position="825"/>
        <end position="844"/>
    </location>
</feature>
<dbReference type="KEGG" id="more:E1B28_009081"/>
<feature type="compositionally biased region" description="Polar residues" evidence="2">
    <location>
        <begin position="753"/>
        <end position="762"/>
    </location>
</feature>
<protein>
    <submittedName>
        <fullName evidence="3">Uncharacterized protein</fullName>
    </submittedName>
</protein>
<feature type="compositionally biased region" description="Polar residues" evidence="2">
    <location>
        <begin position="107"/>
        <end position="142"/>
    </location>
</feature>
<sequence>MQLTRVTNVLIFPRVPFPFISSLSSDQEWHYPSPCIPPQEHEAFDLDYIRLAVQRPQSRPPASVAASPLHSTLRKSSQAKRLRLDKMEHNDDHPAAYPPNVHESELGSPTSSVSDRQTQNVGNSAQASSTRRGVRLSHSQSRLFRKSDKGRDSNVPLQSDSHSRHSSRSVSALLLLANERLNNATNRVTTLESDQEELLKRFGSMYKEKLDIQSELYSTQESLRLHKMQLELARKEIDRANELLHELDRQRTRADSDATKLRNQVRMLEEEKRIRIGWDEGWDLGFKEGYERAQREGNISNLFNLRRRRRGSRDRSDRGDDYTDGGYDDDTTNREESTMSSPRRVRSNSTRSQASARSPDAAPHVPPLPIPTISTPVPLDVPSTQLQQPQMSPSATAQRESLSRGRTQSQSISSRNTSTEVRRRTTSNTGQIPRTLRRNTAPSSVPPNVEPQTRTPTPDSPEIIRPISIPRPSSAAASFRSRSTAPPDGFIPVGDDDGFITLPPPHEMSIPVPPTTSRSTAPQGSRAPPSHIRDFGDTPRNPDVDISRASSRISHYELISPPRKTAAQLGLRVVNDDTASAQPTRGPGDRRSGPERPSTPSVTSSSSKEAVEQWRNEIRRTTPAATPQPDTGSSSAKRSNLRPRTPRVSMGPRQPRDIIMPTPLAAAANNMLPQTRQATPYNQRPEGRADPNLSARSPIPEASRPENVTQPVANNGGERGGPAPLRFAWLRSRFQRSTSSPAPVIEVEPPSQTPSSGTNTTAFDPVLLTPEDANRPIPLPNEVVSDATRGIRLLSPSTPIPHTPITIQLPDEDLPLGFVPMTPLVPSSPQLHQSPDQSRVSSPRSESRGFFSPVPSLGQLQVPPSPPTPPTRPATASGMTRPPLSTTPGGERGALRAMSMDAPLKDRGNTSTSPILGGYLGWASPTPSLSSFMRPPASVFGDDD</sequence>
<feature type="region of interest" description="Disordered" evidence="2">
    <location>
        <begin position="738"/>
        <end position="763"/>
    </location>
</feature>
<feature type="coiled-coil region" evidence="1">
    <location>
        <begin position="174"/>
        <end position="271"/>
    </location>
</feature>
<feature type="region of interest" description="Disordered" evidence="2">
    <location>
        <begin position="924"/>
        <end position="944"/>
    </location>
</feature>
<feature type="region of interest" description="Disordered" evidence="2">
    <location>
        <begin position="55"/>
        <end position="77"/>
    </location>
</feature>
<reference evidence="3" key="1">
    <citation type="journal article" date="2021" name="Genome Biol. Evol.">
        <title>The assembled and annotated genome of the fairy-ring fungus Marasmius oreades.</title>
        <authorList>
            <person name="Hiltunen M."/>
            <person name="Ament-Velasquez S.L."/>
            <person name="Johannesson H."/>
        </authorList>
    </citation>
    <scope>NUCLEOTIDE SEQUENCE</scope>
    <source>
        <strain evidence="3">03SP1</strain>
    </source>
</reference>
<feature type="region of interest" description="Disordered" evidence="2">
    <location>
        <begin position="574"/>
        <end position="658"/>
    </location>
</feature>
<feature type="region of interest" description="Disordered" evidence="2">
    <location>
        <begin position="678"/>
        <end position="724"/>
    </location>
</feature>
<dbReference type="GeneID" id="66078157"/>
<feature type="region of interest" description="Disordered" evidence="2">
    <location>
        <begin position="308"/>
        <end position="546"/>
    </location>
</feature>
<dbReference type="OrthoDB" id="3268221at2759"/>
<evidence type="ECO:0000313" key="4">
    <source>
        <dbReference type="Proteomes" id="UP001049176"/>
    </source>
</evidence>
<keyword evidence="1" id="KW-0175">Coiled coil</keyword>
<name>A0A9P7RZN5_9AGAR</name>
<feature type="region of interest" description="Disordered" evidence="2">
    <location>
        <begin position="818"/>
        <end position="911"/>
    </location>
</feature>
<feature type="compositionally biased region" description="Polar residues" evidence="2">
    <location>
        <begin position="426"/>
        <end position="443"/>
    </location>
</feature>
<feature type="compositionally biased region" description="Low complexity" evidence="2">
    <location>
        <begin position="598"/>
        <end position="607"/>
    </location>
</feature>
<gene>
    <name evidence="3" type="ORF">E1B28_009081</name>
</gene>
<feature type="compositionally biased region" description="Low complexity" evidence="2">
    <location>
        <begin position="460"/>
        <end position="487"/>
    </location>
</feature>
<feature type="compositionally biased region" description="Polar residues" evidence="2">
    <location>
        <begin position="382"/>
        <end position="419"/>
    </location>
</feature>
<evidence type="ECO:0000256" key="1">
    <source>
        <dbReference type="SAM" id="Coils"/>
    </source>
</evidence>
<feature type="compositionally biased region" description="Pro residues" evidence="2">
    <location>
        <begin position="502"/>
        <end position="514"/>
    </location>
</feature>
<evidence type="ECO:0000256" key="2">
    <source>
        <dbReference type="SAM" id="MobiDB-lite"/>
    </source>
</evidence>
<evidence type="ECO:0000313" key="3">
    <source>
        <dbReference type="EMBL" id="KAG7092754.1"/>
    </source>
</evidence>
<keyword evidence="4" id="KW-1185">Reference proteome</keyword>
<feature type="compositionally biased region" description="Pro residues" evidence="2">
    <location>
        <begin position="863"/>
        <end position="872"/>
    </location>
</feature>
<comment type="caution">
    <text evidence="3">The sequence shown here is derived from an EMBL/GenBank/DDBJ whole genome shotgun (WGS) entry which is preliminary data.</text>
</comment>
<feature type="compositionally biased region" description="Basic and acidic residues" evidence="2">
    <location>
        <begin position="609"/>
        <end position="620"/>
    </location>
</feature>
<feature type="compositionally biased region" description="Polar residues" evidence="2">
    <location>
        <begin position="347"/>
        <end position="356"/>
    </location>
</feature>
<feature type="region of interest" description="Disordered" evidence="2">
    <location>
        <begin position="89"/>
        <end position="168"/>
    </location>
</feature>
<dbReference type="EMBL" id="CM032185">
    <property type="protein sequence ID" value="KAG7092754.1"/>
    <property type="molecule type" value="Genomic_DNA"/>
</dbReference>
<feature type="compositionally biased region" description="Polar residues" evidence="2">
    <location>
        <begin position="623"/>
        <end position="638"/>
    </location>
</feature>